<keyword evidence="2" id="KW-1185">Reference proteome</keyword>
<dbReference type="OrthoDB" id="1826529at2"/>
<dbReference type="EMBL" id="CP036170">
    <property type="protein sequence ID" value="QBF76230.1"/>
    <property type="molecule type" value="Genomic_DNA"/>
</dbReference>
<dbReference type="eggNOG" id="COG2755">
    <property type="taxonomic scope" value="Bacteria"/>
</dbReference>
<dbReference type="SUPFAM" id="SSF52266">
    <property type="entry name" value="SGNH hydrolase"/>
    <property type="match status" value="1"/>
</dbReference>
<reference evidence="1 2" key="1">
    <citation type="journal article" date="2019" name="Appl. Environ. Microbiol.">
        <title>Clostridium scindens ATCC 35704: integration of nutritional requirements, the complete genome sequence, and global transcriptional responses to bile acids.</title>
        <authorList>
            <person name="Devendran S."/>
            <person name="Shrestha R."/>
            <person name="Alves J.M.P."/>
            <person name="Wolf P.G."/>
            <person name="Ly L."/>
            <person name="Hernandez A.G."/>
            <person name="Mendez-Garcia C."/>
            <person name="Inboden A."/>
            <person name="Wiley J."/>
            <person name="Paul O."/>
            <person name="Allen A."/>
            <person name="Springer E."/>
            <person name="Wright C.L."/>
            <person name="Fields C.J."/>
            <person name="Daniel S.L."/>
            <person name="Ridlon J.M."/>
        </authorList>
    </citation>
    <scope>NUCLEOTIDE SEQUENCE [LARGE SCALE GENOMIC DNA]</scope>
    <source>
        <strain evidence="1 2">ATCC 35704</strain>
    </source>
</reference>
<dbReference type="GeneID" id="62697820"/>
<evidence type="ECO:0000313" key="2">
    <source>
        <dbReference type="Proteomes" id="UP000289664"/>
    </source>
</evidence>
<dbReference type="KEGG" id="csci:HDCHBGLK_03647"/>
<organism evidence="1 2">
    <name type="scientific">Clostridium scindens (strain ATCC 35704 / DSM 5676 / VPI 13733 / 19)</name>
    <dbReference type="NCBI Taxonomy" id="411468"/>
    <lineage>
        <taxon>Bacteria</taxon>
        <taxon>Bacillati</taxon>
        <taxon>Bacillota</taxon>
        <taxon>Clostridia</taxon>
        <taxon>Lachnospirales</taxon>
        <taxon>Lachnospiraceae</taxon>
    </lineage>
</organism>
<dbReference type="RefSeq" id="WP_004605459.1">
    <property type="nucleotide sequence ID" value="NZ_CP036170.1"/>
</dbReference>
<accession>B0NG17</accession>
<gene>
    <name evidence="1" type="ORF">HDCHBGLK_03647</name>
</gene>
<dbReference type="AlphaFoldDB" id="B0NG17"/>
<proteinExistence type="predicted"/>
<evidence type="ECO:0000313" key="1">
    <source>
        <dbReference type="EMBL" id="QBF76230.1"/>
    </source>
</evidence>
<sequence length="322" mass="38052">MWRYKIIKTLGFIVVCCVLTGLLNFGLLQYNIARVNVHRITTQNYDDIFVGTSHGLSAINPEIVDQETGRKSTNICMPDEHIIDSYFLVKEACRFHKPKRIIYELDPSYWSTKQNDGANSVYIYKEFPLSEVKIEYFNQKIKSMDARVALAPWFYYRNKISEFENTVKLKLSESYKNYEVSPLNSNVQRYSEEGYMYQESDPESDKGSSNIILWNQEQILEVEKEYFLKLVDFCKEKGIELVVITTPVPQETLELYPRTFEKAHEYYKEMMVKYHVSYYDFNFIELNNFNKSIYRYLDYEGHMSGELGNEFSEKLGDFLDSI</sequence>
<dbReference type="Proteomes" id="UP000289664">
    <property type="component" value="Chromosome"/>
</dbReference>
<dbReference type="HOGENOM" id="CLU_067770_0_0_9"/>
<name>B0NG17_CLOS5</name>
<protein>
    <submittedName>
        <fullName evidence="1">Uncharacterized protein</fullName>
    </submittedName>
</protein>
<dbReference type="STRING" id="411468.CLOSCI_02420"/>